<protein>
    <submittedName>
        <fullName evidence="2">Uncharacterized protein</fullName>
    </submittedName>
</protein>
<reference evidence="2 3" key="1">
    <citation type="submission" date="2011-08" db="EMBL/GenBank/DDBJ databases">
        <title>The complete genome of Methanofollis liminatans DSM 4140.</title>
        <authorList>
            <consortium name="US DOE Joint Genome Institute (JGI-PGF)"/>
            <person name="Lucas S."/>
            <person name="Han J."/>
            <person name="Lapidus A."/>
            <person name="Bruce D."/>
            <person name="Goodwin L."/>
            <person name="Pitluck S."/>
            <person name="Peters L."/>
            <person name="Kyrpides N."/>
            <person name="Mavromatis K."/>
            <person name="Ivanova N."/>
            <person name="Mikhailova N."/>
            <person name="Lu M."/>
            <person name="Detter J.C."/>
            <person name="Tapia R."/>
            <person name="Han C."/>
            <person name="Land M."/>
            <person name="Hauser L."/>
            <person name="Markowitz V."/>
            <person name="Cheng J.-F."/>
            <person name="Hugenholtz P."/>
            <person name="Woyke T."/>
            <person name="Wu D."/>
            <person name="Spring S."/>
            <person name="Schuler E."/>
            <person name="Brambilla E."/>
            <person name="Klenk H.-P."/>
            <person name="Eisen J.A."/>
        </authorList>
    </citation>
    <scope>NUCLEOTIDE SEQUENCE [LARGE SCALE GENOMIC DNA]</scope>
    <source>
        <strain evidence="2 3">DSM 4140</strain>
    </source>
</reference>
<evidence type="ECO:0000313" key="3">
    <source>
        <dbReference type="Proteomes" id="UP000005095"/>
    </source>
</evidence>
<feature type="region of interest" description="Disordered" evidence="1">
    <location>
        <begin position="60"/>
        <end position="100"/>
    </location>
</feature>
<keyword evidence="3" id="KW-1185">Reference proteome</keyword>
<organism evidence="2 3">
    <name type="scientific">Methanofollis liminatans DSM 4140</name>
    <dbReference type="NCBI Taxonomy" id="28892"/>
    <lineage>
        <taxon>Archaea</taxon>
        <taxon>Methanobacteriati</taxon>
        <taxon>Methanobacteriota</taxon>
        <taxon>Stenosarchaea group</taxon>
        <taxon>Methanomicrobia</taxon>
        <taxon>Methanomicrobiales</taxon>
        <taxon>Methanomicrobiaceae</taxon>
        <taxon>Methanofollis</taxon>
    </lineage>
</organism>
<name>J1APZ4_9EURY</name>
<gene>
    <name evidence="2" type="ORF">Metli_1035</name>
</gene>
<dbReference type="AlphaFoldDB" id="J1APZ4"/>
<dbReference type="RefSeq" id="WP_004038565.1">
    <property type="nucleotide sequence ID" value="NZ_CM001555.1"/>
</dbReference>
<evidence type="ECO:0000256" key="1">
    <source>
        <dbReference type="SAM" id="MobiDB-lite"/>
    </source>
</evidence>
<proteinExistence type="predicted"/>
<dbReference type="EMBL" id="CM001555">
    <property type="protein sequence ID" value="EJG06993.1"/>
    <property type="molecule type" value="Genomic_DNA"/>
</dbReference>
<evidence type="ECO:0000313" key="2">
    <source>
        <dbReference type="EMBL" id="EJG06993.1"/>
    </source>
</evidence>
<dbReference type="HOGENOM" id="CLU_2299360_0_0_2"/>
<accession>J1APZ4</accession>
<dbReference type="Proteomes" id="UP000005095">
    <property type="component" value="Chromosome"/>
</dbReference>
<dbReference type="STRING" id="28892.Metli_1035"/>
<sequence>MNGIITLKAKGVSSPNGPIDLTVAGNIDDAERLYNVLQDTRDQILAYSCDRAWYTAVEPDPAPTKAARRRRKTADFPIPHRDRHPPVPSIFRHARASLSP</sequence>